<name>A0ABM9BW37_9BACL</name>
<dbReference type="PROSITE" id="PS51782">
    <property type="entry name" value="LYSM"/>
    <property type="match status" value="1"/>
</dbReference>
<dbReference type="RefSeq" id="WP_236338876.1">
    <property type="nucleotide sequence ID" value="NZ_CAKMMF010000003.1"/>
</dbReference>
<sequence>MITMISSYTDHTNYRAAGTGGTKQKKQKKKKERNVELLMLRLATASLLFMLLFVGFAWMKSSASGDAVALPTAEERVIVVSSGDTLWSIASSLNIENDDVRRIVYDLKERNDLRSSMLQSGQTLIIPNK</sequence>
<keyword evidence="1" id="KW-0812">Transmembrane</keyword>
<keyword evidence="4" id="KW-1185">Reference proteome</keyword>
<dbReference type="InterPro" id="IPR018392">
    <property type="entry name" value="LysM"/>
</dbReference>
<evidence type="ECO:0000256" key="1">
    <source>
        <dbReference type="SAM" id="Phobius"/>
    </source>
</evidence>
<reference evidence="3" key="1">
    <citation type="submission" date="2022-01" db="EMBL/GenBank/DDBJ databases">
        <authorList>
            <person name="Criscuolo A."/>
        </authorList>
    </citation>
    <scope>NUCLEOTIDE SEQUENCE</scope>
    <source>
        <strain evidence="3">CIP111893</strain>
    </source>
</reference>
<comment type="caution">
    <text evidence="3">The sequence shown here is derived from an EMBL/GenBank/DDBJ whole genome shotgun (WGS) entry which is preliminary data.</text>
</comment>
<keyword evidence="1" id="KW-1133">Transmembrane helix</keyword>
<evidence type="ECO:0000313" key="3">
    <source>
        <dbReference type="EMBL" id="CAH1195044.1"/>
    </source>
</evidence>
<protein>
    <recommendedName>
        <fullName evidence="2">LysM domain-containing protein</fullName>
    </recommendedName>
</protein>
<accession>A0ABM9BW37</accession>
<feature type="domain" description="LysM" evidence="2">
    <location>
        <begin position="76"/>
        <end position="126"/>
    </location>
</feature>
<dbReference type="SUPFAM" id="SSF54106">
    <property type="entry name" value="LysM domain"/>
    <property type="match status" value="1"/>
</dbReference>
<dbReference type="Pfam" id="PF01476">
    <property type="entry name" value="LysM"/>
    <property type="match status" value="1"/>
</dbReference>
<dbReference type="InterPro" id="IPR036779">
    <property type="entry name" value="LysM_dom_sf"/>
</dbReference>
<evidence type="ECO:0000313" key="4">
    <source>
        <dbReference type="Proteomes" id="UP000838686"/>
    </source>
</evidence>
<proteinExistence type="predicted"/>
<dbReference type="Gene3D" id="3.10.350.10">
    <property type="entry name" value="LysM domain"/>
    <property type="match status" value="1"/>
</dbReference>
<dbReference type="SMART" id="SM00257">
    <property type="entry name" value="LysM"/>
    <property type="match status" value="1"/>
</dbReference>
<feature type="transmembrane region" description="Helical" evidence="1">
    <location>
        <begin position="38"/>
        <end position="59"/>
    </location>
</feature>
<dbReference type="Proteomes" id="UP000838686">
    <property type="component" value="Unassembled WGS sequence"/>
</dbReference>
<keyword evidence="1" id="KW-0472">Membrane</keyword>
<evidence type="ECO:0000259" key="2">
    <source>
        <dbReference type="PROSITE" id="PS51782"/>
    </source>
</evidence>
<dbReference type="EMBL" id="CAKMMF010000003">
    <property type="protein sequence ID" value="CAH1195044.1"/>
    <property type="molecule type" value="Genomic_DNA"/>
</dbReference>
<organism evidence="3 4">
    <name type="scientific">Paenibacillus plantiphilus</name>
    <dbReference type="NCBI Taxonomy" id="2905650"/>
    <lineage>
        <taxon>Bacteria</taxon>
        <taxon>Bacillati</taxon>
        <taxon>Bacillota</taxon>
        <taxon>Bacilli</taxon>
        <taxon>Bacillales</taxon>
        <taxon>Paenibacillaceae</taxon>
        <taxon>Paenibacillus</taxon>
    </lineage>
</organism>
<dbReference type="CDD" id="cd00118">
    <property type="entry name" value="LysM"/>
    <property type="match status" value="1"/>
</dbReference>
<gene>
    <name evidence="3" type="ORF">PAECIP111893_00602</name>
</gene>